<feature type="coiled-coil region" evidence="1">
    <location>
        <begin position="572"/>
        <end position="606"/>
    </location>
</feature>
<evidence type="ECO:0000256" key="1">
    <source>
        <dbReference type="SAM" id="Coils"/>
    </source>
</evidence>
<dbReference type="OrthoDB" id="4084298at2759"/>
<accession>A0A4T0X4A9</accession>
<dbReference type="EMBL" id="SELW01000166">
    <property type="protein sequence ID" value="TID30266.1"/>
    <property type="molecule type" value="Genomic_DNA"/>
</dbReference>
<comment type="caution">
    <text evidence="3">The sequence shown here is derived from an EMBL/GenBank/DDBJ whole genome shotgun (WGS) entry which is preliminary data.</text>
</comment>
<proteinExistence type="predicted"/>
<evidence type="ECO:0000256" key="2">
    <source>
        <dbReference type="SAM" id="MobiDB-lite"/>
    </source>
</evidence>
<organism evidence="3 4">
    <name type="scientific">Pichia inconspicua</name>
    <dbReference type="NCBI Taxonomy" id="52247"/>
    <lineage>
        <taxon>Eukaryota</taxon>
        <taxon>Fungi</taxon>
        <taxon>Dikarya</taxon>
        <taxon>Ascomycota</taxon>
        <taxon>Saccharomycotina</taxon>
        <taxon>Pichiomycetes</taxon>
        <taxon>Pichiales</taxon>
        <taxon>Pichiaceae</taxon>
        <taxon>Pichia</taxon>
    </lineage>
</organism>
<name>A0A4T0X4A9_9ASCO</name>
<feature type="region of interest" description="Disordered" evidence="2">
    <location>
        <begin position="101"/>
        <end position="135"/>
    </location>
</feature>
<keyword evidence="1" id="KW-0175">Coiled coil</keyword>
<dbReference type="AlphaFoldDB" id="A0A4T0X4A9"/>
<dbReference type="Proteomes" id="UP000307173">
    <property type="component" value="Unassembled WGS sequence"/>
</dbReference>
<feature type="compositionally biased region" description="Pro residues" evidence="2">
    <location>
        <begin position="118"/>
        <end position="131"/>
    </location>
</feature>
<feature type="region of interest" description="Disordered" evidence="2">
    <location>
        <begin position="17"/>
        <end position="48"/>
    </location>
</feature>
<sequence length="606" mass="69612">MSTNPLVPIEITGEENADSNIVDVPNKRVSSTDINDSTSEASSPPPTVRRIVSDRLKNQVRNSRTASLIIPVVNTDSMENDDNNQIDDIVDFDTTLNDGTSLSDNDESFIGHRSSNLPPLPSRPPKTPPRKPLNLETREYDPVDQYGMEREKAAQFSPVTVKSHMHEISNDQYDNHDDAISQKSTFEEKRQKFLIHSRKYQVDYILDLFTSAHLTIEDNIFFEKLHSSDVFIATISQIRSGDYASANQSVLFTLLLKSLKVSEHVFSSNNGEMENGLIDEMIDGLSFLINSPEDKKLKFRNDLLSVYSLFNAINEVKFQEDGNDERIVPNPLVAAFLYRCSSKFVLPQTLILALIINEYVTSVNDESREFRFLLLRSIETIQPELLLNRIDTFTNPLVYVNSLLDSSDFWLNFVQILYEKEKKDKRHQFSINNVLTNLVIYGAYYLIDVIVNLRHELGIFGVEQKPGNFANTTPDLVRFNREFMILNESGESQFTNLTLDKLYSKNEELQRILQEKTDAYNVLLNNYKQLNEEKMSVEDTISKYTDENLKLQATFTRLSAQVDQLLGQFDVIQQTVEKNERVKKLNETMKLEIERLKQENIKLLAK</sequence>
<gene>
    <name evidence="3" type="ORF">CANINC_001146</name>
</gene>
<reference evidence="3 4" key="1">
    <citation type="journal article" date="2019" name="Front. Genet.">
        <title>Whole-Genome Sequencing of the Opportunistic Yeast Pathogen Candida inconspicua Uncovers Its Hybrid Origin.</title>
        <authorList>
            <person name="Mixao V."/>
            <person name="Hansen A.P."/>
            <person name="Saus E."/>
            <person name="Boekhout T."/>
            <person name="Lass-Florl C."/>
            <person name="Gabaldon T."/>
        </authorList>
    </citation>
    <scope>NUCLEOTIDE SEQUENCE [LARGE SCALE GENOMIC DNA]</scope>
    <source>
        <strain evidence="3 4">CBS 180</strain>
    </source>
</reference>
<evidence type="ECO:0000313" key="3">
    <source>
        <dbReference type="EMBL" id="TID30266.1"/>
    </source>
</evidence>
<protein>
    <submittedName>
        <fullName evidence="3">Uncharacterized protein</fullName>
    </submittedName>
</protein>
<feature type="coiled-coil region" evidence="1">
    <location>
        <begin position="499"/>
        <end position="547"/>
    </location>
</feature>
<evidence type="ECO:0000313" key="4">
    <source>
        <dbReference type="Proteomes" id="UP000307173"/>
    </source>
</evidence>
<keyword evidence="4" id="KW-1185">Reference proteome</keyword>
<feature type="compositionally biased region" description="Polar residues" evidence="2">
    <location>
        <begin position="28"/>
        <end position="42"/>
    </location>
</feature>